<dbReference type="Proteomes" id="UP001161247">
    <property type="component" value="Chromosome 8"/>
</dbReference>
<dbReference type="PANTHER" id="PTHR33872">
    <property type="entry name" value="DNA POLYMERASE EPSILON CATALYTIC SUBUNIT A"/>
    <property type="match status" value="1"/>
</dbReference>
<feature type="region of interest" description="Disordered" evidence="1">
    <location>
        <begin position="1"/>
        <end position="21"/>
    </location>
</feature>
<evidence type="ECO:0000256" key="1">
    <source>
        <dbReference type="SAM" id="MobiDB-lite"/>
    </source>
</evidence>
<organism evidence="2 3">
    <name type="scientific">Oldenlandia corymbosa var. corymbosa</name>
    <dbReference type="NCBI Taxonomy" id="529605"/>
    <lineage>
        <taxon>Eukaryota</taxon>
        <taxon>Viridiplantae</taxon>
        <taxon>Streptophyta</taxon>
        <taxon>Embryophyta</taxon>
        <taxon>Tracheophyta</taxon>
        <taxon>Spermatophyta</taxon>
        <taxon>Magnoliopsida</taxon>
        <taxon>eudicotyledons</taxon>
        <taxon>Gunneridae</taxon>
        <taxon>Pentapetalae</taxon>
        <taxon>asterids</taxon>
        <taxon>lamiids</taxon>
        <taxon>Gentianales</taxon>
        <taxon>Rubiaceae</taxon>
        <taxon>Rubioideae</taxon>
        <taxon>Spermacoceae</taxon>
        <taxon>Hedyotis-Oldenlandia complex</taxon>
        <taxon>Oldenlandia</taxon>
    </lineage>
</organism>
<feature type="region of interest" description="Disordered" evidence="1">
    <location>
        <begin position="57"/>
        <end position="85"/>
    </location>
</feature>
<reference evidence="2" key="1">
    <citation type="submission" date="2023-03" db="EMBL/GenBank/DDBJ databases">
        <authorList>
            <person name="Julca I."/>
        </authorList>
    </citation>
    <scope>NUCLEOTIDE SEQUENCE</scope>
</reference>
<sequence>MGSLMAGWDSPVPDPRLEKLRRNSSLTRDEIQAFWRSRKAKEEEHLRDISSLSPRSQELVFEDARRRNQRSSSLPLPDTNDDDFDMKSDQLGIDKLIQKNGWWISSNWAFLNEPPVIGNEGRQYKYASQFHVANMGPSSHTHNAQTGVGA</sequence>
<dbReference type="EMBL" id="OX459125">
    <property type="protein sequence ID" value="CAI9116767.1"/>
    <property type="molecule type" value="Genomic_DNA"/>
</dbReference>
<protein>
    <submittedName>
        <fullName evidence="2">OLC1v1018003C1</fullName>
    </submittedName>
</protein>
<evidence type="ECO:0000313" key="2">
    <source>
        <dbReference type="EMBL" id="CAI9116767.1"/>
    </source>
</evidence>
<accession>A0AAV1EAQ1</accession>
<dbReference type="PANTHER" id="PTHR33872:SF2">
    <property type="entry name" value="DNA POLYMERASE EPSILON CATALYTIC SUBUNIT A"/>
    <property type="match status" value="1"/>
</dbReference>
<proteinExistence type="predicted"/>
<keyword evidence="3" id="KW-1185">Reference proteome</keyword>
<gene>
    <name evidence="2" type="ORF">OLC1_LOCUS22972</name>
</gene>
<name>A0AAV1EAQ1_OLDCO</name>
<evidence type="ECO:0000313" key="3">
    <source>
        <dbReference type="Proteomes" id="UP001161247"/>
    </source>
</evidence>
<dbReference type="AlphaFoldDB" id="A0AAV1EAQ1"/>